<reference evidence="1 2" key="1">
    <citation type="submission" date="2016-02" db="EMBL/GenBank/DDBJ databases">
        <title>Secondary metabolites in Legionella.</title>
        <authorList>
            <person name="Tobias N.J."/>
            <person name="Bode H.B."/>
        </authorList>
    </citation>
    <scope>NUCLEOTIDE SEQUENCE [LARGE SCALE GENOMIC DNA]</scope>
    <source>
        <strain evidence="1 2">DSM 19216</strain>
    </source>
</reference>
<name>A0A1E5JRM1_9GAMM</name>
<dbReference type="InterPro" id="IPR032675">
    <property type="entry name" value="LRR_dom_sf"/>
</dbReference>
<organism evidence="1 2">
    <name type="scientific">Legionella parisiensis</name>
    <dbReference type="NCBI Taxonomy" id="45071"/>
    <lineage>
        <taxon>Bacteria</taxon>
        <taxon>Pseudomonadati</taxon>
        <taxon>Pseudomonadota</taxon>
        <taxon>Gammaproteobacteria</taxon>
        <taxon>Legionellales</taxon>
        <taxon>Legionellaceae</taxon>
        <taxon>Legionella</taxon>
    </lineage>
</organism>
<dbReference type="EMBL" id="LSOG01000055">
    <property type="protein sequence ID" value="OEH47177.1"/>
    <property type="molecule type" value="Genomic_DNA"/>
</dbReference>
<dbReference type="PANTHER" id="PTHR45661">
    <property type="entry name" value="SURFACE ANTIGEN"/>
    <property type="match status" value="1"/>
</dbReference>
<dbReference type="OrthoDB" id="5638305at2"/>
<dbReference type="Pfam" id="PF13306">
    <property type="entry name" value="LRR_5"/>
    <property type="match status" value="1"/>
</dbReference>
<dbReference type="PATRIC" id="fig|45071.6.peg.11"/>
<dbReference type="Gene3D" id="3.80.10.10">
    <property type="entry name" value="Ribonuclease Inhibitor"/>
    <property type="match status" value="1"/>
</dbReference>
<comment type="caution">
    <text evidence="1">The sequence shown here is derived from an EMBL/GenBank/DDBJ whole genome shotgun (WGS) entry which is preliminary data.</text>
</comment>
<dbReference type="AlphaFoldDB" id="A0A1E5JRM1"/>
<dbReference type="InterPro" id="IPR026906">
    <property type="entry name" value="LRR_5"/>
</dbReference>
<evidence type="ECO:0000313" key="1">
    <source>
        <dbReference type="EMBL" id="OEH47177.1"/>
    </source>
</evidence>
<evidence type="ECO:0000313" key="2">
    <source>
        <dbReference type="Proteomes" id="UP000095229"/>
    </source>
</evidence>
<gene>
    <name evidence="1" type="ORF">lpari_01831</name>
</gene>
<dbReference type="SUPFAM" id="SSF52058">
    <property type="entry name" value="L domain-like"/>
    <property type="match status" value="1"/>
</dbReference>
<proteinExistence type="predicted"/>
<sequence length="154" mass="16872">MLLSTDGQILIRVNVEEGDILQDSFVIPAGVTMVEDLAFLCTSFKKVTLPTSVIKIGDHAFAGCSNLQQIILSANITSIGRGAFINCSNLRQITLPASITSIGEEAFHGCMCPILIDSKDEAERERIIGLLPQKLHRQVVMHSKQEHEVLEITN</sequence>
<accession>A0A1E5JRM1</accession>
<dbReference type="InterPro" id="IPR053139">
    <property type="entry name" value="Surface_bspA-like"/>
</dbReference>
<dbReference type="RefSeq" id="WP_058516114.1">
    <property type="nucleotide sequence ID" value="NZ_CAAAIE010000018.1"/>
</dbReference>
<protein>
    <recommendedName>
        <fullName evidence="3">Leucine-rich repeat domain-containing protein</fullName>
    </recommendedName>
</protein>
<dbReference type="PANTHER" id="PTHR45661:SF3">
    <property type="entry name" value="IG-LIKE DOMAIN-CONTAINING PROTEIN"/>
    <property type="match status" value="1"/>
</dbReference>
<evidence type="ECO:0008006" key="3">
    <source>
        <dbReference type="Google" id="ProtNLM"/>
    </source>
</evidence>
<keyword evidence="2" id="KW-1185">Reference proteome</keyword>
<dbReference type="Proteomes" id="UP000095229">
    <property type="component" value="Unassembled WGS sequence"/>
</dbReference>
<dbReference type="STRING" id="45071.Lpar_0009"/>